<accession>A0A0F9LDG3</accession>
<name>A0A0F9LDG3_9ZZZZ</name>
<gene>
    <name evidence="1" type="ORF">LCGC14_1212890</name>
</gene>
<dbReference type="AlphaFoldDB" id="A0A0F9LDG3"/>
<organism evidence="1">
    <name type="scientific">marine sediment metagenome</name>
    <dbReference type="NCBI Taxonomy" id="412755"/>
    <lineage>
        <taxon>unclassified sequences</taxon>
        <taxon>metagenomes</taxon>
        <taxon>ecological metagenomes</taxon>
    </lineage>
</organism>
<evidence type="ECO:0000313" key="1">
    <source>
        <dbReference type="EMBL" id="KKM92989.1"/>
    </source>
</evidence>
<comment type="caution">
    <text evidence="1">The sequence shown here is derived from an EMBL/GenBank/DDBJ whole genome shotgun (WGS) entry which is preliminary data.</text>
</comment>
<dbReference type="EMBL" id="LAZR01006326">
    <property type="protein sequence ID" value="KKM92989.1"/>
    <property type="molecule type" value="Genomic_DNA"/>
</dbReference>
<proteinExistence type="predicted"/>
<protein>
    <submittedName>
        <fullName evidence="1">Uncharacterized protein</fullName>
    </submittedName>
</protein>
<sequence length="84" mass="10162">MEIEEIFKKIEENNDIINHRYRDEMNFEFYKNEEGKTVLNIPTFYKKLPSKKQAEKIKDLFGGDEITFVDVDPPDPFFWNIELK</sequence>
<reference evidence="1" key="1">
    <citation type="journal article" date="2015" name="Nature">
        <title>Complex archaea that bridge the gap between prokaryotes and eukaryotes.</title>
        <authorList>
            <person name="Spang A."/>
            <person name="Saw J.H."/>
            <person name="Jorgensen S.L."/>
            <person name="Zaremba-Niedzwiedzka K."/>
            <person name="Martijn J."/>
            <person name="Lind A.E."/>
            <person name="van Eijk R."/>
            <person name="Schleper C."/>
            <person name="Guy L."/>
            <person name="Ettema T.J."/>
        </authorList>
    </citation>
    <scope>NUCLEOTIDE SEQUENCE</scope>
</reference>